<dbReference type="SUPFAM" id="SSF52096">
    <property type="entry name" value="ClpP/crotonase"/>
    <property type="match status" value="1"/>
</dbReference>
<dbReference type="AlphaFoldDB" id="A0A5A8DI63"/>
<dbReference type="CDD" id="cd06558">
    <property type="entry name" value="crotonase-like"/>
    <property type="match status" value="1"/>
</dbReference>
<evidence type="ECO:0008006" key="3">
    <source>
        <dbReference type="Google" id="ProtNLM"/>
    </source>
</evidence>
<dbReference type="PANTHER" id="PTHR11941:SF45">
    <property type="entry name" value="ENOYL-COA DELTA ISOMERASE 1, MITOCHONDRIAL"/>
    <property type="match status" value="1"/>
</dbReference>
<sequence length="239" mass="25502">MLAARQVTRLASARTGARALATASLPSSLHLSASTTDGVAILEMKDAPVNALSSAFMESLCIAADQLARDEAVRAVVLTSNVGRPVFSAGLNLAELIVDEGGDPAKPDKRLVSFMSHIGAVTRAWLSFPKPMDTVGVRRGERMLQLGELVGPEEALDMGLVDEVMPTEAETLARAVEMAAKFAAVPDHSRRDTKQALRGPFVTQMEDRAAQDATAFATHVMDPNVQKQLRSIVEGLGKR</sequence>
<protein>
    <recommendedName>
        <fullName evidence="3">3-hydroxyisobutyryl-coenzyme A hydrolase</fullName>
    </recommendedName>
</protein>
<dbReference type="GO" id="GO:0006635">
    <property type="term" value="P:fatty acid beta-oxidation"/>
    <property type="evidence" value="ECO:0007669"/>
    <property type="project" value="TreeGrafter"/>
</dbReference>
<dbReference type="Gene3D" id="3.90.226.10">
    <property type="entry name" value="2-enoyl-CoA Hydratase, Chain A, domain 1"/>
    <property type="match status" value="2"/>
</dbReference>
<dbReference type="InterPro" id="IPR001753">
    <property type="entry name" value="Enoyl-CoA_hydra/iso"/>
</dbReference>
<dbReference type="InterPro" id="IPR029045">
    <property type="entry name" value="ClpP/crotonase-like_dom_sf"/>
</dbReference>
<evidence type="ECO:0000313" key="2">
    <source>
        <dbReference type="Proteomes" id="UP000324907"/>
    </source>
</evidence>
<organism evidence="1 2">
    <name type="scientific">Cafeteria roenbergensis</name>
    <name type="common">Marine flagellate</name>
    <dbReference type="NCBI Taxonomy" id="33653"/>
    <lineage>
        <taxon>Eukaryota</taxon>
        <taxon>Sar</taxon>
        <taxon>Stramenopiles</taxon>
        <taxon>Bigyra</taxon>
        <taxon>Opalozoa</taxon>
        <taxon>Bicosoecida</taxon>
        <taxon>Cafeteriaceae</taxon>
        <taxon>Cafeteria</taxon>
    </lineage>
</organism>
<dbReference type="PANTHER" id="PTHR11941">
    <property type="entry name" value="ENOYL-COA HYDRATASE-RELATED"/>
    <property type="match status" value="1"/>
</dbReference>
<dbReference type="GO" id="GO:0005739">
    <property type="term" value="C:mitochondrion"/>
    <property type="evidence" value="ECO:0007669"/>
    <property type="project" value="TreeGrafter"/>
</dbReference>
<reference evidence="1 2" key="1">
    <citation type="submission" date="2019-07" db="EMBL/GenBank/DDBJ databases">
        <title>Genomes of Cafeteria roenbergensis.</title>
        <authorList>
            <person name="Fischer M.G."/>
            <person name="Hackl T."/>
            <person name="Roman M."/>
        </authorList>
    </citation>
    <scope>NUCLEOTIDE SEQUENCE [LARGE SCALE GENOMIC DNA]</scope>
    <source>
        <strain evidence="1 2">RCC970-E3</strain>
    </source>
</reference>
<comment type="caution">
    <text evidence="1">The sequence shown here is derived from an EMBL/GenBank/DDBJ whole genome shotgun (WGS) entry which is preliminary data.</text>
</comment>
<dbReference type="EMBL" id="VLTL01000062">
    <property type="protein sequence ID" value="KAA0163880.1"/>
    <property type="molecule type" value="Genomic_DNA"/>
</dbReference>
<name>A0A5A8DI63_CAFRO</name>
<accession>A0A5A8DI63</accession>
<evidence type="ECO:0000313" key="1">
    <source>
        <dbReference type="EMBL" id="KAA0163880.1"/>
    </source>
</evidence>
<dbReference type="Gene3D" id="6.10.250.170">
    <property type="match status" value="1"/>
</dbReference>
<dbReference type="Pfam" id="PF00378">
    <property type="entry name" value="ECH_1"/>
    <property type="match status" value="2"/>
</dbReference>
<proteinExistence type="predicted"/>
<dbReference type="Proteomes" id="UP000324907">
    <property type="component" value="Unassembled WGS sequence"/>
</dbReference>
<gene>
    <name evidence="1" type="ORF">FNF28_04074</name>
</gene>